<name>A0A7S2E8Y5_TRICV</name>
<feature type="transmembrane region" description="Helical" evidence="6">
    <location>
        <begin position="43"/>
        <end position="61"/>
    </location>
</feature>
<dbReference type="Pfam" id="PF03348">
    <property type="entry name" value="Serinc"/>
    <property type="match status" value="1"/>
</dbReference>
<proteinExistence type="inferred from homology"/>
<feature type="transmembrane region" description="Helical" evidence="6">
    <location>
        <begin position="145"/>
        <end position="164"/>
    </location>
</feature>
<feature type="transmembrane region" description="Helical" evidence="6">
    <location>
        <begin position="451"/>
        <end position="471"/>
    </location>
</feature>
<dbReference type="PANTHER" id="PTHR10383">
    <property type="entry name" value="SERINE INCORPORATOR"/>
    <property type="match status" value="1"/>
</dbReference>
<evidence type="ECO:0000256" key="3">
    <source>
        <dbReference type="ARBA" id="ARBA00022692"/>
    </source>
</evidence>
<feature type="transmembrane region" description="Helical" evidence="6">
    <location>
        <begin position="272"/>
        <end position="289"/>
    </location>
</feature>
<dbReference type="InterPro" id="IPR005016">
    <property type="entry name" value="TDE1/TMS"/>
</dbReference>
<dbReference type="PANTHER" id="PTHR10383:SF9">
    <property type="entry name" value="SERINE INCORPORATOR, ISOFORM F"/>
    <property type="match status" value="1"/>
</dbReference>
<sequence>MGAGISSTLSMGLTYCFCQSASSLCNACFGSTDAGTTGRKRSVLLLTLAVASALLFQYYVAPSILHHTGWWNVYKSIPGVGKRMYEAWMDGCDRYGGENSAGYAQCVGNNGVYRPTFVSALFFAISAIGAKFRPALNREAWPAKYCIYFFLLLASVFVPNHPLFDGFFLISSRIGAMFFIVLQQIILIDVAYNWNESWVDRANECDREEWGSGRAWLRAIVATCVAMYAAALAGIGFLFHYYKGCPENNAVVSLTLIGIVVITVVQLTGTEGSLLTSSVISAYAVYLAFSIVSKNPNGACNPNLGSNDAWGIAAGLFLTAVSLAWTGFSWTAEERLSADGAQATKTVAQNVPAAARPGGDRLDLDVPFLEPEDAPTSGLVVETDGEPAERAAAAPIPAGGKDLWKLNVVLVFISCWIAMMLTGWGTIRAVAEPEGDGERTAANPTVGRYNMAMIGVSQWTCLMLYGWTLVAPRLFPDRDFS</sequence>
<dbReference type="EMBL" id="HBGO01003427">
    <property type="protein sequence ID" value="CAD9322488.1"/>
    <property type="molecule type" value="Transcribed_RNA"/>
</dbReference>
<organism evidence="7">
    <name type="scientific">Trieres chinensis</name>
    <name type="common">Marine centric diatom</name>
    <name type="synonym">Odontella sinensis</name>
    <dbReference type="NCBI Taxonomy" id="1514140"/>
    <lineage>
        <taxon>Eukaryota</taxon>
        <taxon>Sar</taxon>
        <taxon>Stramenopiles</taxon>
        <taxon>Ochrophyta</taxon>
        <taxon>Bacillariophyta</taxon>
        <taxon>Mediophyceae</taxon>
        <taxon>Biddulphiophycidae</taxon>
        <taxon>Eupodiscales</taxon>
        <taxon>Parodontellaceae</taxon>
        <taxon>Trieres</taxon>
    </lineage>
</organism>
<protein>
    <recommendedName>
        <fullName evidence="8">Serine incorporator</fullName>
    </recommendedName>
</protein>
<reference evidence="7" key="1">
    <citation type="submission" date="2021-01" db="EMBL/GenBank/DDBJ databases">
        <authorList>
            <person name="Corre E."/>
            <person name="Pelletier E."/>
            <person name="Niang G."/>
            <person name="Scheremetjew M."/>
            <person name="Finn R."/>
            <person name="Kale V."/>
            <person name="Holt S."/>
            <person name="Cochrane G."/>
            <person name="Meng A."/>
            <person name="Brown T."/>
            <person name="Cohen L."/>
        </authorList>
    </citation>
    <scope>NUCLEOTIDE SEQUENCE</scope>
    <source>
        <strain evidence="7">Grunow 1884</strain>
    </source>
</reference>
<evidence type="ECO:0000256" key="2">
    <source>
        <dbReference type="ARBA" id="ARBA00006665"/>
    </source>
</evidence>
<feature type="transmembrane region" description="Helical" evidence="6">
    <location>
        <begin position="309"/>
        <end position="328"/>
    </location>
</feature>
<feature type="transmembrane region" description="Helical" evidence="6">
    <location>
        <begin position="248"/>
        <end position="265"/>
    </location>
</feature>
<evidence type="ECO:0000256" key="6">
    <source>
        <dbReference type="SAM" id="Phobius"/>
    </source>
</evidence>
<keyword evidence="3 6" id="KW-0812">Transmembrane</keyword>
<dbReference type="AlphaFoldDB" id="A0A7S2E8Y5"/>
<accession>A0A7S2E8Y5</accession>
<feature type="transmembrane region" description="Helical" evidence="6">
    <location>
        <begin position="112"/>
        <end position="133"/>
    </location>
</feature>
<keyword evidence="4 6" id="KW-1133">Transmembrane helix</keyword>
<feature type="transmembrane region" description="Helical" evidence="6">
    <location>
        <begin position="176"/>
        <end position="194"/>
    </location>
</feature>
<evidence type="ECO:0000256" key="1">
    <source>
        <dbReference type="ARBA" id="ARBA00004141"/>
    </source>
</evidence>
<keyword evidence="5 6" id="KW-0472">Membrane</keyword>
<evidence type="ECO:0000256" key="4">
    <source>
        <dbReference type="ARBA" id="ARBA00022989"/>
    </source>
</evidence>
<evidence type="ECO:0008006" key="8">
    <source>
        <dbReference type="Google" id="ProtNLM"/>
    </source>
</evidence>
<feature type="transmembrane region" description="Helical" evidence="6">
    <location>
        <begin position="215"/>
        <end position="242"/>
    </location>
</feature>
<dbReference type="GO" id="GO:0016020">
    <property type="term" value="C:membrane"/>
    <property type="evidence" value="ECO:0007669"/>
    <property type="project" value="UniProtKB-SubCell"/>
</dbReference>
<comment type="subcellular location">
    <subcellularLocation>
        <location evidence="1">Membrane</location>
        <topology evidence="1">Multi-pass membrane protein</topology>
    </subcellularLocation>
</comment>
<feature type="transmembrane region" description="Helical" evidence="6">
    <location>
        <begin position="408"/>
        <end position="431"/>
    </location>
</feature>
<evidence type="ECO:0000256" key="5">
    <source>
        <dbReference type="ARBA" id="ARBA00023136"/>
    </source>
</evidence>
<gene>
    <name evidence="7" type="ORF">OSIN01602_LOCUS1916</name>
</gene>
<evidence type="ECO:0000313" key="7">
    <source>
        <dbReference type="EMBL" id="CAD9322488.1"/>
    </source>
</evidence>
<comment type="similarity">
    <text evidence="2">Belongs to the TDE1 family.</text>
</comment>